<dbReference type="InterPro" id="IPR009468">
    <property type="entry name" value="DUF1090"/>
</dbReference>
<dbReference type="EMBL" id="RHXB01000011">
    <property type="protein sequence ID" value="RSE24176.1"/>
    <property type="molecule type" value="Genomic_DNA"/>
</dbReference>
<gene>
    <name evidence="4" type="ORF">EGT71_16460</name>
    <name evidence="3" type="ORF">R4P48_07725</name>
</gene>
<sequence>MKYRTILACILFSTTVAAQAASLCQEKEQEILREISYAEKHNNQNRINGLNKALSEVRANCSDSDLRAKHQQKISEQQAEISERRAELHEAQQSGDREKISKRERKLNEAEEDLKALKARDY</sequence>
<evidence type="ECO:0000313" key="3">
    <source>
        <dbReference type="EMBL" id="MDV7022571.1"/>
    </source>
</evidence>
<protein>
    <submittedName>
        <fullName evidence="4">DUF1090 domain-containing protein</fullName>
    </submittedName>
</protein>
<dbReference type="GeneID" id="84666807"/>
<feature type="signal peptide" evidence="2">
    <location>
        <begin position="1"/>
        <end position="20"/>
    </location>
</feature>
<accession>A0A427UUL6</accession>
<reference evidence="4 5" key="1">
    <citation type="submission" date="2018-10" db="EMBL/GenBank/DDBJ databases">
        <title>Transmission dynamics of multidrug resistant bacteria on intensive care unit surfaces.</title>
        <authorList>
            <person name="D'Souza A.W."/>
            <person name="Potter R.F."/>
            <person name="Wallace M."/>
            <person name="Shupe A."/>
            <person name="Patel S."/>
            <person name="Sun S."/>
            <person name="Gul D."/>
            <person name="Kwon J.H."/>
            <person name="Andleeb S."/>
            <person name="Burnham C.-A.D."/>
            <person name="Dantas G."/>
        </authorList>
    </citation>
    <scope>NUCLEOTIDE SEQUENCE [LARGE SCALE GENOMIC DNA]</scope>
    <source>
        <strain evidence="4 5">AS_373</strain>
    </source>
</reference>
<evidence type="ECO:0000313" key="5">
    <source>
        <dbReference type="Proteomes" id="UP000275331"/>
    </source>
</evidence>
<name>A0A427UUL6_9ENTR</name>
<feature type="region of interest" description="Disordered" evidence="1">
    <location>
        <begin position="66"/>
        <end position="122"/>
    </location>
</feature>
<dbReference type="EMBL" id="JAWLOF010000004">
    <property type="protein sequence ID" value="MDV7022571.1"/>
    <property type="molecule type" value="Genomic_DNA"/>
</dbReference>
<proteinExistence type="predicted"/>
<keyword evidence="6" id="KW-1185">Reference proteome</keyword>
<dbReference type="AlphaFoldDB" id="A0A427UUL6"/>
<comment type="caution">
    <text evidence="4">The sequence shown here is derived from an EMBL/GenBank/DDBJ whole genome shotgun (WGS) entry which is preliminary data.</text>
</comment>
<dbReference type="OrthoDB" id="8689941at2"/>
<dbReference type="Proteomes" id="UP000275331">
    <property type="component" value="Unassembled WGS sequence"/>
</dbReference>
<dbReference type="Pfam" id="PF06476">
    <property type="entry name" value="DUF1090"/>
    <property type="match status" value="1"/>
</dbReference>
<reference evidence="3 6" key="2">
    <citation type="submission" date="2023-10" db="EMBL/GenBank/DDBJ databases">
        <authorList>
            <person name="Dale J."/>
        </authorList>
    </citation>
    <scope>NUCLEOTIDE SEQUENCE [LARGE SCALE GENOMIC DNA]</scope>
    <source>
        <strain evidence="3 6">2023EL-00970</strain>
    </source>
</reference>
<organism evidence="4 5">
    <name type="scientific">Atlantibacter subterraneus</name>
    <dbReference type="NCBI Taxonomy" id="255519"/>
    <lineage>
        <taxon>Bacteria</taxon>
        <taxon>Pseudomonadati</taxon>
        <taxon>Pseudomonadota</taxon>
        <taxon>Gammaproteobacteria</taxon>
        <taxon>Enterobacterales</taxon>
        <taxon>Enterobacteriaceae</taxon>
        <taxon>Atlantibacter</taxon>
    </lineage>
</organism>
<dbReference type="RefSeq" id="WP_125294294.1">
    <property type="nucleotide sequence ID" value="NZ_CP100494.1"/>
</dbReference>
<dbReference type="Proteomes" id="UP001187066">
    <property type="component" value="Unassembled WGS sequence"/>
</dbReference>
<feature type="compositionally biased region" description="Basic and acidic residues" evidence="1">
    <location>
        <begin position="81"/>
        <end position="122"/>
    </location>
</feature>
<evidence type="ECO:0000256" key="2">
    <source>
        <dbReference type="SAM" id="SignalP"/>
    </source>
</evidence>
<evidence type="ECO:0000313" key="4">
    <source>
        <dbReference type="EMBL" id="RSE24176.1"/>
    </source>
</evidence>
<evidence type="ECO:0000256" key="1">
    <source>
        <dbReference type="SAM" id="MobiDB-lite"/>
    </source>
</evidence>
<keyword evidence="2" id="KW-0732">Signal</keyword>
<feature type="chain" id="PRO_5019304259" evidence="2">
    <location>
        <begin position="21"/>
        <end position="122"/>
    </location>
</feature>
<evidence type="ECO:0000313" key="6">
    <source>
        <dbReference type="Proteomes" id="UP001187066"/>
    </source>
</evidence>